<dbReference type="Proteomes" id="UP000345637">
    <property type="component" value="Unassembled WGS sequence"/>
</dbReference>
<sequence length="29" mass="3233">MKAAVVFDLQQGLSGPILPIRRPMPITPW</sequence>
<name>A0A485D5Y8_RAOPL</name>
<proteinExistence type="predicted"/>
<evidence type="ECO:0000313" key="1">
    <source>
        <dbReference type="EMBL" id="VFS92161.1"/>
    </source>
</evidence>
<dbReference type="EMBL" id="CAADJE010000041">
    <property type="protein sequence ID" value="VFS92161.1"/>
    <property type="molecule type" value="Genomic_DNA"/>
</dbReference>
<reference evidence="1 2" key="1">
    <citation type="submission" date="2019-03" db="EMBL/GenBank/DDBJ databases">
        <authorList>
            <consortium name="Pathogen Informatics"/>
        </authorList>
    </citation>
    <scope>NUCLEOTIDE SEQUENCE [LARGE SCALE GENOMIC DNA]</scope>
    <source>
        <strain evidence="1 2">NCTC12998</strain>
    </source>
</reference>
<dbReference type="AlphaFoldDB" id="A0A485D5Y8"/>
<organism evidence="1 2">
    <name type="scientific">Raoultella planticola</name>
    <name type="common">Klebsiella planticola</name>
    <dbReference type="NCBI Taxonomy" id="575"/>
    <lineage>
        <taxon>Bacteria</taxon>
        <taxon>Pseudomonadati</taxon>
        <taxon>Pseudomonadota</taxon>
        <taxon>Gammaproteobacteria</taxon>
        <taxon>Enterobacterales</taxon>
        <taxon>Enterobacteriaceae</taxon>
        <taxon>Klebsiella/Raoultella group</taxon>
        <taxon>Raoultella</taxon>
    </lineage>
</organism>
<protein>
    <submittedName>
        <fullName evidence="1">Uncharacterized protein</fullName>
    </submittedName>
</protein>
<gene>
    <name evidence="1" type="ORF">NCTC12998_07284</name>
</gene>
<evidence type="ECO:0000313" key="2">
    <source>
        <dbReference type="Proteomes" id="UP000345637"/>
    </source>
</evidence>
<accession>A0A485D5Y8</accession>